<dbReference type="Gene3D" id="2.130.10.10">
    <property type="entry name" value="YVTN repeat-like/Quinoprotein amine dehydrogenase"/>
    <property type="match status" value="5"/>
</dbReference>
<dbReference type="Proteomes" id="UP000253094">
    <property type="component" value="Unassembled WGS sequence"/>
</dbReference>
<dbReference type="PROSITE" id="PS50082">
    <property type="entry name" value="WD_REPEATS_2"/>
    <property type="match status" value="9"/>
</dbReference>
<evidence type="ECO:0000259" key="5">
    <source>
        <dbReference type="Pfam" id="PF20703"/>
    </source>
</evidence>
<sequence>MSEEAGCEPDGQASGHTAGDRESGGPDERKRLMRAGARDRVRRWARASGTRVRRATPGTLIAVLAAGAFGNLLGDGELFDVLAGVGGNVLTDVLKSAVQRLRPGASGEETEEAIQRRIEEVLAGDGDRAAALRADIAPVLREMGDLGDLLREALGDQEEARRQVMTGLASLGEEFAEFRFLLRDVPTALESLRSSADLHSAQHQQMADLMHRQTLQTDLFQREITARGRPPLGERPSSPFPQWSGDRPYRGISAFQQGDAALFHGRAGATEELLRIVARTIERGGPHIVMVTGASGVGKSSLLRAGLLPALATAGRRPGQATGPLPAEAAYWPRIVMTPMEYGSPLPGLALHLAALAEKRNQRALREQLTAEPESAGFLVREAVLAEGRRSRADRVAGDDRRLVLVVDQFEQLFGSNGPGEEKTRAFVGALHAAAVPLSDAGVPALVVIAVRGDQIDNCARHPVLRQAQQDNQFVLGPMEEPDLRRAIVDQAEAAGLRIEEKLVQRILLDLRSPELADFETGTLPLVAQAMLLTWENREGDRLTDRAYELSGGVRRAVEQSAEEVYAKLTPEERPVAQDALRRLMFVGRDGRPACRRVALKDLPVESRPILEKFADKRLVVIGNGGAEPAHQVLLKAWPRLKDWLKEDIEDWKLYGRLADVAAQWASGRPGPDPSFLYQGRQLQTIRSAEQRWLTDPGRYPALERRHREFLDASVAAEDKRRRVWRAVLVSIAALATIAVVAGVWLVRVNSRSEAEHAGELSRKLAASSAKEADPVAAALLAAAAWRVAPTDEARYSLRAVLAGRHRGTLTAHLGEVRAVALSRDGRMMATGGSDSLIRLWDMSTRRPIGRPLAGHAGTVTSVAFGTDGRTLVSAGEDRTVQLWDIEGRRRTAPIAVGDTGPIVLGPGGATFFTGTRLWDLGSRRPLGEPLETATSSVAFSPDGRIMATADLERNVRLWDTAIARQIGPAFTGATGPLAFSPDGAFLLTSTGAARLELWDVAGRRTLGERPGCASGGSPRLTAFNGAGTIAVGCDDGSLNLWTTSGRPLLGGPLDGHGGAVTAVSFTPDETTMVSAAGENVRLWDVRDPVPAFLGDRNGPVAADRTGRFLATGASGNGDRQVRVWDLTTGRNTALRGQGDWTGALAFSPDGGALAAAADDRVEIWDVATGETRGILADAGPVNALAYSADGRSLVVASGEAGFTVRWWDVRSGRALRTLTPKVAPGEDMRSLGRLELSPDLRLLAAVQDGQSIRLWDLADGRPLGGPMAGHTGLVNDMAFSHDGRLVATAGSDDTVRLWDTTTRSPVGEPLTGHTGDVVTVAFSEDDRTLASGALDGTVRLWDTATRRQLGVPLTGPFESTRSLAFLPGRGTLASVEDTGTLDLWRVGEPPDLLGAVCATAGRAMTREEWRRYAPGEGFREVCDHRPAVAPVFPSAKDFHTPLPVVSSGPSAPPAVPATAAGFAGRYTLVLDDGATKAAFRREAPRQTFPLQQDITNTAGRYLGERSIDLEAACARPACAVRLTGFADGPPVTLARLRDGTFRGSAGHRAWMLRAATVTDDRVTTFTLTYTITDPTRTYSGSLGFRGARP</sequence>
<accession>A0A367FNS5</accession>
<dbReference type="PROSITE" id="PS50294">
    <property type="entry name" value="WD_REPEATS_REGION"/>
    <property type="match status" value="5"/>
</dbReference>
<name>A0A367FNS5_9ACTN</name>
<dbReference type="EMBL" id="QOIL01000005">
    <property type="protein sequence ID" value="RCG31275.1"/>
    <property type="molecule type" value="Genomic_DNA"/>
</dbReference>
<evidence type="ECO:0000256" key="4">
    <source>
        <dbReference type="SAM" id="MobiDB-lite"/>
    </source>
</evidence>
<dbReference type="SUPFAM" id="SSF50978">
    <property type="entry name" value="WD40 repeat-like"/>
    <property type="match status" value="1"/>
</dbReference>
<dbReference type="PROSITE" id="PS00678">
    <property type="entry name" value="WD_REPEATS_1"/>
    <property type="match status" value="4"/>
</dbReference>
<feature type="repeat" description="WD" evidence="3">
    <location>
        <begin position="1114"/>
        <end position="1135"/>
    </location>
</feature>
<reference evidence="6 7" key="1">
    <citation type="submission" date="2018-06" db="EMBL/GenBank/DDBJ databases">
        <title>Sphaerisporangium craniellae sp. nov., isolated from a marine sponge in the South China Sea.</title>
        <authorList>
            <person name="Li L."/>
        </authorList>
    </citation>
    <scope>NUCLEOTIDE SEQUENCE [LARGE SCALE GENOMIC DNA]</scope>
    <source>
        <strain evidence="6 7">CCTCC AA 208026</strain>
    </source>
</reference>
<feature type="repeat" description="WD" evidence="3">
    <location>
        <begin position="853"/>
        <end position="894"/>
    </location>
</feature>
<feature type="domain" description="Novel STAND NTPase 1" evidence="5">
    <location>
        <begin position="248"/>
        <end position="667"/>
    </location>
</feature>
<feature type="repeat" description="WD" evidence="3">
    <location>
        <begin position="1054"/>
        <end position="1087"/>
    </location>
</feature>
<feature type="repeat" description="WD" evidence="3">
    <location>
        <begin position="810"/>
        <end position="851"/>
    </location>
</feature>
<keyword evidence="1 3" id="KW-0853">WD repeat</keyword>
<dbReference type="InterPro" id="IPR020472">
    <property type="entry name" value="WD40_PAC1"/>
</dbReference>
<feature type="repeat" description="WD" evidence="3">
    <location>
        <begin position="1311"/>
        <end position="1352"/>
    </location>
</feature>
<protein>
    <recommendedName>
        <fullName evidence="5">Novel STAND NTPase 1 domain-containing protein</fullName>
    </recommendedName>
</protein>
<dbReference type="SUPFAM" id="SSF50998">
    <property type="entry name" value="Quinoprotein alcohol dehydrogenase-like"/>
    <property type="match status" value="1"/>
</dbReference>
<dbReference type="InterPro" id="IPR036322">
    <property type="entry name" value="WD40_repeat_dom_sf"/>
</dbReference>
<dbReference type="CDD" id="cd00200">
    <property type="entry name" value="WD40"/>
    <property type="match status" value="1"/>
</dbReference>
<evidence type="ECO:0000313" key="7">
    <source>
        <dbReference type="Proteomes" id="UP000253094"/>
    </source>
</evidence>
<comment type="caution">
    <text evidence="6">The sequence shown here is derived from an EMBL/GenBank/DDBJ whole genome shotgun (WGS) entry which is preliminary data.</text>
</comment>
<dbReference type="InterPro" id="IPR049052">
    <property type="entry name" value="nSTAND1"/>
</dbReference>
<gene>
    <name evidence="6" type="ORF">DQ384_11145</name>
</gene>
<evidence type="ECO:0000256" key="1">
    <source>
        <dbReference type="ARBA" id="ARBA00022574"/>
    </source>
</evidence>
<dbReference type="InterPro" id="IPR015943">
    <property type="entry name" value="WD40/YVTN_repeat-like_dom_sf"/>
</dbReference>
<organism evidence="6 7">
    <name type="scientific">Sphaerisporangium album</name>
    <dbReference type="NCBI Taxonomy" id="509200"/>
    <lineage>
        <taxon>Bacteria</taxon>
        <taxon>Bacillati</taxon>
        <taxon>Actinomycetota</taxon>
        <taxon>Actinomycetes</taxon>
        <taxon>Streptosporangiales</taxon>
        <taxon>Streptosporangiaceae</taxon>
        <taxon>Sphaerisporangium</taxon>
    </lineage>
</organism>
<feature type="repeat" description="WD" evidence="3">
    <location>
        <begin position="1135"/>
        <end position="1175"/>
    </location>
</feature>
<dbReference type="InterPro" id="IPR019775">
    <property type="entry name" value="WD40_repeat_CS"/>
</dbReference>
<dbReference type="PANTHER" id="PTHR22847:SF637">
    <property type="entry name" value="WD REPEAT DOMAIN 5B"/>
    <property type="match status" value="1"/>
</dbReference>
<dbReference type="PRINTS" id="PR00320">
    <property type="entry name" value="GPROTEINBRPT"/>
</dbReference>
<feature type="repeat" description="WD" evidence="3">
    <location>
        <begin position="1268"/>
        <end position="1309"/>
    </location>
</feature>
<proteinExistence type="predicted"/>
<feature type="repeat" description="WD" evidence="3">
    <location>
        <begin position="937"/>
        <end position="960"/>
    </location>
</feature>
<dbReference type="Pfam" id="PF00400">
    <property type="entry name" value="WD40"/>
    <property type="match status" value="7"/>
</dbReference>
<dbReference type="InterPro" id="IPR001680">
    <property type="entry name" value="WD40_rpt"/>
</dbReference>
<evidence type="ECO:0000256" key="3">
    <source>
        <dbReference type="PROSITE-ProRule" id="PRU00221"/>
    </source>
</evidence>
<dbReference type="RefSeq" id="WP_114028653.1">
    <property type="nucleotide sequence ID" value="NZ_QOIL01000005.1"/>
</dbReference>
<evidence type="ECO:0000256" key="2">
    <source>
        <dbReference type="ARBA" id="ARBA00022737"/>
    </source>
</evidence>
<feature type="region of interest" description="Disordered" evidence="4">
    <location>
        <begin position="1"/>
        <end position="36"/>
    </location>
</feature>
<dbReference type="InterPro" id="IPR011047">
    <property type="entry name" value="Quinoprotein_ADH-like_sf"/>
</dbReference>
<dbReference type="OrthoDB" id="414967at2"/>
<feature type="region of interest" description="Disordered" evidence="4">
    <location>
        <begin position="226"/>
        <end position="246"/>
    </location>
</feature>
<dbReference type="InterPro" id="IPR027417">
    <property type="entry name" value="P-loop_NTPase"/>
</dbReference>
<dbReference type="Pfam" id="PF20703">
    <property type="entry name" value="nSTAND1"/>
    <property type="match status" value="1"/>
</dbReference>
<dbReference type="PANTHER" id="PTHR22847">
    <property type="entry name" value="WD40 REPEAT PROTEIN"/>
    <property type="match status" value="1"/>
</dbReference>
<keyword evidence="2" id="KW-0677">Repeat</keyword>
<evidence type="ECO:0000313" key="6">
    <source>
        <dbReference type="EMBL" id="RCG31275.1"/>
    </source>
</evidence>
<dbReference type="SMART" id="SM00320">
    <property type="entry name" value="WD40"/>
    <property type="match status" value="12"/>
</dbReference>
<feature type="compositionally biased region" description="Basic and acidic residues" evidence="4">
    <location>
        <begin position="18"/>
        <end position="30"/>
    </location>
</feature>
<keyword evidence="7" id="KW-1185">Reference proteome</keyword>
<dbReference type="SUPFAM" id="SSF52540">
    <property type="entry name" value="P-loop containing nucleoside triphosphate hydrolases"/>
    <property type="match status" value="1"/>
</dbReference>
<feature type="repeat" description="WD" evidence="3">
    <location>
        <begin position="1175"/>
        <end position="1218"/>
    </location>
</feature>